<feature type="transmembrane region" description="Helical" evidence="6">
    <location>
        <begin position="251"/>
        <end position="270"/>
    </location>
</feature>
<comment type="subcellular location">
    <subcellularLocation>
        <location evidence="6">Cell membrane</location>
        <topology evidence="6">Multi-pass membrane protein</topology>
    </subcellularLocation>
    <subcellularLocation>
        <location evidence="1">Membrane</location>
        <topology evidence="1">Multi-pass membrane protein</topology>
    </subcellularLocation>
</comment>
<dbReference type="GO" id="GO:0043190">
    <property type="term" value="C:ATP-binding cassette (ABC) transporter complex"/>
    <property type="evidence" value="ECO:0007669"/>
    <property type="project" value="InterPro"/>
</dbReference>
<keyword evidence="6" id="KW-1003">Cell membrane</keyword>
<dbReference type="AlphaFoldDB" id="A0A3B0BV79"/>
<dbReference type="Proteomes" id="UP000270343">
    <property type="component" value="Unassembled WGS sequence"/>
</dbReference>
<protein>
    <recommendedName>
        <fullName evidence="6">Transport permease protein</fullName>
    </recommendedName>
</protein>
<feature type="transmembrane region" description="Helical" evidence="6">
    <location>
        <begin position="157"/>
        <end position="176"/>
    </location>
</feature>
<organism evidence="8 9">
    <name type="scientific">Streptomyces klenkii</name>
    <dbReference type="NCBI Taxonomy" id="1420899"/>
    <lineage>
        <taxon>Bacteria</taxon>
        <taxon>Bacillati</taxon>
        <taxon>Actinomycetota</taxon>
        <taxon>Actinomycetes</taxon>
        <taxon>Kitasatosporales</taxon>
        <taxon>Streptomycetaceae</taxon>
        <taxon>Streptomyces</taxon>
    </lineage>
</organism>
<evidence type="ECO:0000256" key="4">
    <source>
        <dbReference type="ARBA" id="ARBA00023136"/>
    </source>
</evidence>
<dbReference type="PIRSF" id="PIRSF006648">
    <property type="entry name" value="DrrB"/>
    <property type="match status" value="1"/>
</dbReference>
<dbReference type="OrthoDB" id="9255971at2"/>
<keyword evidence="6" id="KW-0813">Transport</keyword>
<keyword evidence="3 6" id="KW-1133">Transmembrane helix</keyword>
<feature type="transmembrane region" description="Helical" evidence="6">
    <location>
        <begin position="183"/>
        <end position="202"/>
    </location>
</feature>
<evidence type="ECO:0000313" key="8">
    <source>
        <dbReference type="EMBL" id="RKN77305.1"/>
    </source>
</evidence>
<sequence>MTAVAAAAVPAGVRHEVRATRVVWQREMMRFLRNRGRLAVTLAQPVFLLLVLGTGLSVLVPSTAGTGDYRTYLFPGVLTMTVQMPAIGAGASIVWDREAGFLREMLVAPVRRGSLLLGKCAGGTTVATCQGVLVLSLAGTAHVPYDPALLATLTGELALSALALTALGAVAAVCISRVETFQAVLSFAMTPLLFLSGAMFPLAGLPRWLTVICLANPLTYAVDPLRRAVAAHAPAAAAPSPGRQLPVAAELGITAALAATALAVAAHRFARPG</sequence>
<reference evidence="8 9" key="1">
    <citation type="journal article" date="2015" name="Antonie Van Leeuwenhoek">
        <title>Streptomyces klenkii sp. nov., isolated from deep marine sediment.</title>
        <authorList>
            <person name="Veyisoglu A."/>
            <person name="Sahin N."/>
        </authorList>
    </citation>
    <scope>NUCLEOTIDE SEQUENCE [LARGE SCALE GENOMIC DNA]</scope>
    <source>
        <strain evidence="8 9">KCTC 29202</strain>
    </source>
</reference>
<keyword evidence="4 6" id="KW-0472">Membrane</keyword>
<accession>A0A3B0BV79</accession>
<feature type="domain" description="ABC transmembrane type-2" evidence="7">
    <location>
        <begin position="36"/>
        <end position="272"/>
    </location>
</feature>
<keyword evidence="5" id="KW-0046">Antibiotic resistance</keyword>
<keyword evidence="2 6" id="KW-0812">Transmembrane</keyword>
<evidence type="ECO:0000313" key="9">
    <source>
        <dbReference type="Proteomes" id="UP000270343"/>
    </source>
</evidence>
<evidence type="ECO:0000256" key="6">
    <source>
        <dbReference type="RuleBase" id="RU361157"/>
    </source>
</evidence>
<dbReference type="InterPro" id="IPR013525">
    <property type="entry name" value="ABC2_TM"/>
</dbReference>
<evidence type="ECO:0000256" key="2">
    <source>
        <dbReference type="ARBA" id="ARBA00022692"/>
    </source>
</evidence>
<comment type="similarity">
    <text evidence="6">Belongs to the ABC-2 integral membrane protein family.</text>
</comment>
<comment type="caution">
    <text evidence="8">The sequence shown here is derived from an EMBL/GenBank/DDBJ whole genome shotgun (WGS) entry which is preliminary data.</text>
</comment>
<dbReference type="GO" id="GO:0140359">
    <property type="term" value="F:ABC-type transporter activity"/>
    <property type="evidence" value="ECO:0007669"/>
    <property type="project" value="InterPro"/>
</dbReference>
<dbReference type="EMBL" id="RBAM01000001">
    <property type="protein sequence ID" value="RKN77305.1"/>
    <property type="molecule type" value="Genomic_DNA"/>
</dbReference>
<dbReference type="PROSITE" id="PS51012">
    <property type="entry name" value="ABC_TM2"/>
    <property type="match status" value="1"/>
</dbReference>
<feature type="transmembrane region" description="Helical" evidence="6">
    <location>
        <begin position="72"/>
        <end position="95"/>
    </location>
</feature>
<evidence type="ECO:0000256" key="1">
    <source>
        <dbReference type="ARBA" id="ARBA00004141"/>
    </source>
</evidence>
<evidence type="ECO:0000256" key="5">
    <source>
        <dbReference type="ARBA" id="ARBA00023251"/>
    </source>
</evidence>
<dbReference type="InterPro" id="IPR051784">
    <property type="entry name" value="Nod_factor_ABC_transporter"/>
</dbReference>
<feature type="transmembrane region" description="Helical" evidence="6">
    <location>
        <begin position="38"/>
        <end position="60"/>
    </location>
</feature>
<feature type="transmembrane region" description="Helical" evidence="6">
    <location>
        <begin position="116"/>
        <end position="137"/>
    </location>
</feature>
<evidence type="ECO:0000259" key="7">
    <source>
        <dbReference type="PROSITE" id="PS51012"/>
    </source>
</evidence>
<gene>
    <name evidence="8" type="ORF">D7231_00740</name>
</gene>
<name>A0A3B0BV79_9ACTN</name>
<dbReference type="Pfam" id="PF01061">
    <property type="entry name" value="ABC2_membrane"/>
    <property type="match status" value="1"/>
</dbReference>
<keyword evidence="9" id="KW-1185">Reference proteome</keyword>
<dbReference type="InterPro" id="IPR047817">
    <property type="entry name" value="ABC2_TM_bact-type"/>
</dbReference>
<proteinExistence type="inferred from homology"/>
<dbReference type="PRINTS" id="PR00164">
    <property type="entry name" value="ABC2TRNSPORT"/>
</dbReference>
<dbReference type="PANTHER" id="PTHR43229">
    <property type="entry name" value="NODULATION PROTEIN J"/>
    <property type="match status" value="1"/>
</dbReference>
<dbReference type="RefSeq" id="WP_120752920.1">
    <property type="nucleotide sequence ID" value="NZ_RBAM01000001.1"/>
</dbReference>
<dbReference type="InterPro" id="IPR000412">
    <property type="entry name" value="ABC_2_transport"/>
</dbReference>
<dbReference type="GO" id="GO:0046677">
    <property type="term" value="P:response to antibiotic"/>
    <property type="evidence" value="ECO:0007669"/>
    <property type="project" value="UniProtKB-KW"/>
</dbReference>
<evidence type="ECO:0000256" key="3">
    <source>
        <dbReference type="ARBA" id="ARBA00022989"/>
    </source>
</evidence>
<dbReference type="PANTHER" id="PTHR43229:SF2">
    <property type="entry name" value="NODULATION PROTEIN J"/>
    <property type="match status" value="1"/>
</dbReference>